<dbReference type="Proteomes" id="UP000192257">
    <property type="component" value="Unassembled WGS sequence"/>
</dbReference>
<keyword evidence="2" id="KW-1133">Transmembrane helix</keyword>
<name>A0A1X0P9V1_9TRYP</name>
<organism evidence="3 4">
    <name type="scientific">Trypanosoma theileri</name>
    <dbReference type="NCBI Taxonomy" id="67003"/>
    <lineage>
        <taxon>Eukaryota</taxon>
        <taxon>Discoba</taxon>
        <taxon>Euglenozoa</taxon>
        <taxon>Kinetoplastea</taxon>
        <taxon>Metakinetoplastina</taxon>
        <taxon>Trypanosomatida</taxon>
        <taxon>Trypanosomatidae</taxon>
        <taxon>Trypanosoma</taxon>
    </lineage>
</organism>
<proteinExistence type="predicted"/>
<dbReference type="Gene3D" id="3.40.50.300">
    <property type="entry name" value="P-loop containing nucleotide triphosphate hydrolases"/>
    <property type="match status" value="1"/>
</dbReference>
<protein>
    <submittedName>
        <fullName evidence="3">Putative retrotransposon hot spot (RHS) protein</fullName>
    </submittedName>
</protein>
<dbReference type="EMBL" id="NBCO01000001">
    <property type="protein sequence ID" value="ORC93712.1"/>
    <property type="molecule type" value="Genomic_DNA"/>
</dbReference>
<dbReference type="InterPro" id="IPR027417">
    <property type="entry name" value="P-loop_NTPase"/>
</dbReference>
<dbReference type="Pfam" id="PF13671">
    <property type="entry name" value="AAA_33"/>
    <property type="match status" value="1"/>
</dbReference>
<dbReference type="SUPFAM" id="SSF52540">
    <property type="entry name" value="P-loop containing nucleoside triphosphate hydrolases"/>
    <property type="match status" value="1"/>
</dbReference>
<feature type="region of interest" description="Disordered" evidence="1">
    <location>
        <begin position="52"/>
        <end position="84"/>
    </location>
</feature>
<sequence>METRMIKSDLITRVLASRSKYSLWKTLIVLLIGMSVNLLILYFIRRFNSRDKGGRHRHRRSSKGSSRSDHKRRNDGKTKSNDPNVLLLLGIPGSGKTTWMTQYLERCDHSYTIVSAEALRIKLTGKPDDFSREEEVRESMINDVVNLLKEKHNVVLDDSLSAMDETFRRRIVDESPTCNRYVKSFPIKAIFARPRLLKDIAEGKIHLCPSKIELEEMEIAFDKAQELVKKEGWQELMESTYSHSKRSR</sequence>
<evidence type="ECO:0000313" key="3">
    <source>
        <dbReference type="EMBL" id="ORC93712.1"/>
    </source>
</evidence>
<keyword evidence="4" id="KW-1185">Reference proteome</keyword>
<keyword evidence="2" id="KW-0472">Membrane</keyword>
<evidence type="ECO:0000313" key="4">
    <source>
        <dbReference type="Proteomes" id="UP000192257"/>
    </source>
</evidence>
<feature type="transmembrane region" description="Helical" evidence="2">
    <location>
        <begin position="21"/>
        <end position="44"/>
    </location>
</feature>
<dbReference type="RefSeq" id="XP_028887778.1">
    <property type="nucleotide sequence ID" value="XM_029021270.1"/>
</dbReference>
<dbReference type="GeneID" id="39981050"/>
<accession>A0A1X0P9V1</accession>
<reference evidence="3 4" key="1">
    <citation type="submission" date="2017-03" db="EMBL/GenBank/DDBJ databases">
        <title>An alternative strategy for trypanosome survival in the mammalian bloodstream revealed through genome and transcriptome analysis of the ubiquitous bovine parasite Trypanosoma (Megatrypanum) theileri.</title>
        <authorList>
            <person name="Kelly S."/>
            <person name="Ivens A."/>
            <person name="Mott A."/>
            <person name="O'Neill E."/>
            <person name="Emms D."/>
            <person name="Macleod O."/>
            <person name="Voorheis P."/>
            <person name="Matthews J."/>
            <person name="Matthews K."/>
            <person name="Carrington M."/>
        </authorList>
    </citation>
    <scope>NUCLEOTIDE SEQUENCE [LARGE SCALE GENOMIC DNA]</scope>
    <source>
        <strain evidence="3">Edinburgh</strain>
    </source>
</reference>
<feature type="compositionally biased region" description="Basic residues" evidence="1">
    <location>
        <begin position="53"/>
        <end position="62"/>
    </location>
</feature>
<evidence type="ECO:0000256" key="2">
    <source>
        <dbReference type="SAM" id="Phobius"/>
    </source>
</evidence>
<evidence type="ECO:0000256" key="1">
    <source>
        <dbReference type="SAM" id="MobiDB-lite"/>
    </source>
</evidence>
<keyword evidence="2" id="KW-0812">Transmembrane</keyword>
<dbReference type="AlphaFoldDB" id="A0A1X0P9V1"/>
<dbReference type="OrthoDB" id="445357at2759"/>
<dbReference type="VEuPathDB" id="TriTrypDB:TM35_000015890"/>
<gene>
    <name evidence="3" type="ORF">TM35_000015890</name>
</gene>
<comment type="caution">
    <text evidence="3">The sequence shown here is derived from an EMBL/GenBank/DDBJ whole genome shotgun (WGS) entry which is preliminary data.</text>
</comment>